<dbReference type="Gene3D" id="3.90.45.10">
    <property type="entry name" value="Peptide deformylase"/>
    <property type="match status" value="1"/>
</dbReference>
<dbReference type="NCBIfam" id="TIGR00079">
    <property type="entry name" value="pept_deformyl"/>
    <property type="match status" value="1"/>
</dbReference>
<dbReference type="PIRSF" id="PIRSF004749">
    <property type="entry name" value="Pep_def"/>
    <property type="match status" value="1"/>
</dbReference>
<dbReference type="HAMAP" id="MF_00163">
    <property type="entry name" value="Pep_deformylase"/>
    <property type="match status" value="1"/>
</dbReference>
<keyword evidence="2" id="KW-0479">Metal-binding</keyword>
<feature type="binding site" evidence="2">
    <location>
        <position position="93"/>
    </location>
    <ligand>
        <name>Fe cation</name>
        <dbReference type="ChEBI" id="CHEBI:24875"/>
    </ligand>
</feature>
<dbReference type="PANTHER" id="PTHR10458">
    <property type="entry name" value="PEPTIDE DEFORMYLASE"/>
    <property type="match status" value="1"/>
</dbReference>
<feature type="active site" evidence="2">
    <location>
        <position position="136"/>
    </location>
</feature>
<comment type="cofactor">
    <cofactor evidence="2">
        <name>Fe(2+)</name>
        <dbReference type="ChEBI" id="CHEBI:29033"/>
    </cofactor>
    <text evidence="2">Binds 1 Fe(2+) ion.</text>
</comment>
<dbReference type="SUPFAM" id="SSF56420">
    <property type="entry name" value="Peptide deformylase"/>
    <property type="match status" value="1"/>
</dbReference>
<dbReference type="Pfam" id="PF01327">
    <property type="entry name" value="Pep_deformylase"/>
    <property type="match status" value="1"/>
</dbReference>
<dbReference type="GO" id="GO:0006412">
    <property type="term" value="P:translation"/>
    <property type="evidence" value="ECO:0007669"/>
    <property type="project" value="UniProtKB-UniRule"/>
</dbReference>
<gene>
    <name evidence="2" type="primary">def</name>
    <name evidence="3" type="ORF">SAMN05660420_00101</name>
</gene>
<keyword evidence="2" id="KW-0648">Protein biosynthesis</keyword>
<dbReference type="EMBL" id="FNQN01000001">
    <property type="protein sequence ID" value="SDZ74804.1"/>
    <property type="molecule type" value="Genomic_DNA"/>
</dbReference>
<dbReference type="GO" id="GO:0042586">
    <property type="term" value="F:peptide deformylase activity"/>
    <property type="evidence" value="ECO:0007669"/>
    <property type="project" value="UniProtKB-UniRule"/>
</dbReference>
<accession>A0A1H3VKM4</accession>
<proteinExistence type="inferred from homology"/>
<dbReference type="OrthoDB" id="9804313at2"/>
<dbReference type="GO" id="GO:0046872">
    <property type="term" value="F:metal ion binding"/>
    <property type="evidence" value="ECO:0007669"/>
    <property type="project" value="UniProtKB-KW"/>
</dbReference>
<keyword evidence="2" id="KW-0408">Iron</keyword>
<dbReference type="EC" id="3.5.1.88" evidence="2"/>
<reference evidence="3 4" key="1">
    <citation type="submission" date="2016-10" db="EMBL/GenBank/DDBJ databases">
        <authorList>
            <person name="de Groot N.N."/>
        </authorList>
    </citation>
    <scope>NUCLEOTIDE SEQUENCE [LARGE SCALE GENOMIC DNA]</scope>
    <source>
        <strain evidence="3 4">DSM 7343</strain>
    </source>
</reference>
<dbReference type="InterPro" id="IPR036821">
    <property type="entry name" value="Peptide_deformylase_sf"/>
</dbReference>
<name>A0A1H3VKM4_9BACT</name>
<dbReference type="RefSeq" id="WP_092343980.1">
    <property type="nucleotide sequence ID" value="NZ_FNQN01000001.1"/>
</dbReference>
<dbReference type="Proteomes" id="UP000199409">
    <property type="component" value="Unassembled WGS sequence"/>
</dbReference>
<evidence type="ECO:0000313" key="4">
    <source>
        <dbReference type="Proteomes" id="UP000199409"/>
    </source>
</evidence>
<evidence type="ECO:0000256" key="1">
    <source>
        <dbReference type="ARBA" id="ARBA00010759"/>
    </source>
</evidence>
<comment type="catalytic activity">
    <reaction evidence="2">
        <text>N-terminal N-formyl-L-methionyl-[peptide] + H2O = N-terminal L-methionyl-[peptide] + formate</text>
        <dbReference type="Rhea" id="RHEA:24420"/>
        <dbReference type="Rhea" id="RHEA-COMP:10639"/>
        <dbReference type="Rhea" id="RHEA-COMP:10640"/>
        <dbReference type="ChEBI" id="CHEBI:15377"/>
        <dbReference type="ChEBI" id="CHEBI:15740"/>
        <dbReference type="ChEBI" id="CHEBI:49298"/>
        <dbReference type="ChEBI" id="CHEBI:64731"/>
        <dbReference type="EC" id="3.5.1.88"/>
    </reaction>
</comment>
<dbReference type="InterPro" id="IPR023635">
    <property type="entry name" value="Peptide_deformylase"/>
</dbReference>
<dbReference type="CDD" id="cd00487">
    <property type="entry name" value="Pep_deformylase"/>
    <property type="match status" value="1"/>
</dbReference>
<dbReference type="AlphaFoldDB" id="A0A1H3VKM4"/>
<dbReference type="NCBIfam" id="NF001159">
    <property type="entry name" value="PRK00150.1-3"/>
    <property type="match status" value="1"/>
</dbReference>
<organism evidence="3 4">
    <name type="scientific">Desulfuromusa kysingii</name>
    <dbReference type="NCBI Taxonomy" id="37625"/>
    <lineage>
        <taxon>Bacteria</taxon>
        <taxon>Pseudomonadati</taxon>
        <taxon>Thermodesulfobacteriota</taxon>
        <taxon>Desulfuromonadia</taxon>
        <taxon>Desulfuromonadales</taxon>
        <taxon>Geopsychrobacteraceae</taxon>
        <taxon>Desulfuromusa</taxon>
    </lineage>
</organism>
<feature type="binding site" evidence="2">
    <location>
        <position position="135"/>
    </location>
    <ligand>
        <name>Fe cation</name>
        <dbReference type="ChEBI" id="CHEBI:24875"/>
    </ligand>
</feature>
<evidence type="ECO:0000313" key="3">
    <source>
        <dbReference type="EMBL" id="SDZ74804.1"/>
    </source>
</evidence>
<comment type="similarity">
    <text evidence="1 2">Belongs to the polypeptide deformylase family.</text>
</comment>
<evidence type="ECO:0000256" key="2">
    <source>
        <dbReference type="HAMAP-Rule" id="MF_00163"/>
    </source>
</evidence>
<keyword evidence="2" id="KW-0378">Hydrolase</keyword>
<sequence>MALLEILRYPDPLLKQKSAPVSEFNDQLKQLAADMVETMYAAPGVGLAAPQVGALQRLIILDCSAKDEPADLLVAVNPEIIAGEGDSLEEEGCLSVPGYWASVKRHATVTLRYQDTDGQVHEREADGLLAIGMQHEIDHLEGVLFVDRLSPLKRSMFRKKYMKALKEKEAKNAEA</sequence>
<dbReference type="STRING" id="37625.SAMN05660420_00101"/>
<protein>
    <recommendedName>
        <fullName evidence="2">Peptide deformylase</fullName>
        <shortName evidence="2">PDF</shortName>
        <ecNumber evidence="2">3.5.1.88</ecNumber>
    </recommendedName>
    <alternativeName>
        <fullName evidence="2">Polypeptide deformylase</fullName>
    </alternativeName>
</protein>
<dbReference type="PANTHER" id="PTHR10458:SF22">
    <property type="entry name" value="PEPTIDE DEFORMYLASE"/>
    <property type="match status" value="1"/>
</dbReference>
<feature type="binding site" evidence="2">
    <location>
        <position position="139"/>
    </location>
    <ligand>
        <name>Fe cation</name>
        <dbReference type="ChEBI" id="CHEBI:24875"/>
    </ligand>
</feature>
<comment type="function">
    <text evidence="2">Removes the formyl group from the N-terminal Met of newly synthesized proteins. Requires at least a dipeptide for an efficient rate of reaction. N-terminal L-methionine is a prerequisite for activity but the enzyme has broad specificity at other positions.</text>
</comment>
<dbReference type="PRINTS" id="PR01576">
    <property type="entry name" value="PDEFORMYLASE"/>
</dbReference>
<keyword evidence="4" id="KW-1185">Reference proteome</keyword>